<dbReference type="HOGENOM" id="CLU_3385825_0_0_1"/>
<dbReference type="InParanoid" id="A0EAA4"/>
<evidence type="ECO:0000313" key="2">
    <source>
        <dbReference type="Proteomes" id="UP000000600"/>
    </source>
</evidence>
<name>A0EAA4_PARTE</name>
<dbReference type="RefSeq" id="XP_052287167.1">
    <property type="nucleotide sequence ID" value="XM_052431191.1"/>
</dbReference>
<gene>
    <name evidence="1" type="ORF">GSPATT00024953001</name>
</gene>
<dbReference type="AlphaFoldDB" id="A0EAA4"/>
<dbReference type="Proteomes" id="UP000000600">
    <property type="component" value="Unassembled WGS sequence"/>
</dbReference>
<protein>
    <submittedName>
        <fullName evidence="1">Uncharacterized protein</fullName>
    </submittedName>
</protein>
<organism evidence="1 2">
    <name type="scientific">Paramecium tetraurelia</name>
    <dbReference type="NCBI Taxonomy" id="5888"/>
    <lineage>
        <taxon>Eukaryota</taxon>
        <taxon>Sar</taxon>
        <taxon>Alveolata</taxon>
        <taxon>Ciliophora</taxon>
        <taxon>Intramacronucleata</taxon>
        <taxon>Oligohymenophorea</taxon>
        <taxon>Peniculida</taxon>
        <taxon>Parameciidae</taxon>
        <taxon>Paramecium</taxon>
    </lineage>
</organism>
<proteinExistence type="predicted"/>
<sequence>MWFFRSLRALQLGYPAYVCWMIKGTQPSHAHEE</sequence>
<evidence type="ECO:0000313" key="1">
    <source>
        <dbReference type="EMBL" id="CAK92221.1"/>
    </source>
</evidence>
<accession>A0EAA4</accession>
<dbReference type="EMBL" id="CT868667">
    <property type="protein sequence ID" value="CAK92221.1"/>
    <property type="molecule type" value="Genomic_DNA"/>
</dbReference>
<dbReference type="GeneID" id="76803727"/>
<reference evidence="1 2" key="1">
    <citation type="journal article" date="2006" name="Nature">
        <title>Global trends of whole-genome duplications revealed by the ciliate Paramecium tetraurelia.</title>
        <authorList>
            <consortium name="Genoscope"/>
            <person name="Aury J.-M."/>
            <person name="Jaillon O."/>
            <person name="Duret L."/>
            <person name="Noel B."/>
            <person name="Jubin C."/>
            <person name="Porcel B.M."/>
            <person name="Segurens B."/>
            <person name="Daubin V."/>
            <person name="Anthouard V."/>
            <person name="Aiach N."/>
            <person name="Arnaiz O."/>
            <person name="Billaut A."/>
            <person name="Beisson J."/>
            <person name="Blanc I."/>
            <person name="Bouhouche K."/>
            <person name="Camara F."/>
            <person name="Duharcourt S."/>
            <person name="Guigo R."/>
            <person name="Gogendeau D."/>
            <person name="Katinka M."/>
            <person name="Keller A.-M."/>
            <person name="Kissmehl R."/>
            <person name="Klotz C."/>
            <person name="Koll F."/>
            <person name="Le Moue A."/>
            <person name="Lepere C."/>
            <person name="Malinsky S."/>
            <person name="Nowacki M."/>
            <person name="Nowak J.K."/>
            <person name="Plattner H."/>
            <person name="Poulain J."/>
            <person name="Ruiz F."/>
            <person name="Serrano V."/>
            <person name="Zagulski M."/>
            <person name="Dessen P."/>
            <person name="Betermier M."/>
            <person name="Weissenbach J."/>
            <person name="Scarpelli C."/>
            <person name="Schachter V."/>
            <person name="Sperling L."/>
            <person name="Meyer E."/>
            <person name="Cohen J."/>
            <person name="Wincker P."/>
        </authorList>
    </citation>
    <scope>NUCLEOTIDE SEQUENCE [LARGE SCALE GENOMIC DNA]</scope>
    <source>
        <strain evidence="1 2">Stock d4-2</strain>
    </source>
</reference>
<keyword evidence="2" id="KW-1185">Reference proteome</keyword>